<evidence type="ECO:0000313" key="1">
    <source>
        <dbReference type="EMBL" id="KAH9302907.1"/>
    </source>
</evidence>
<proteinExistence type="predicted"/>
<evidence type="ECO:0000313" key="2">
    <source>
        <dbReference type="Proteomes" id="UP000824469"/>
    </source>
</evidence>
<gene>
    <name evidence="1" type="ORF">KI387_014490</name>
</gene>
<dbReference type="EMBL" id="JAHRHJ020000009">
    <property type="protein sequence ID" value="KAH9302907.1"/>
    <property type="molecule type" value="Genomic_DNA"/>
</dbReference>
<organism evidence="1 2">
    <name type="scientific">Taxus chinensis</name>
    <name type="common">Chinese yew</name>
    <name type="synonym">Taxus wallichiana var. chinensis</name>
    <dbReference type="NCBI Taxonomy" id="29808"/>
    <lineage>
        <taxon>Eukaryota</taxon>
        <taxon>Viridiplantae</taxon>
        <taxon>Streptophyta</taxon>
        <taxon>Embryophyta</taxon>
        <taxon>Tracheophyta</taxon>
        <taxon>Spermatophyta</taxon>
        <taxon>Pinopsida</taxon>
        <taxon>Pinidae</taxon>
        <taxon>Conifers II</taxon>
        <taxon>Cupressales</taxon>
        <taxon>Taxaceae</taxon>
        <taxon>Taxus</taxon>
    </lineage>
</organism>
<accession>A0AA38FI66</accession>
<dbReference type="Proteomes" id="UP000824469">
    <property type="component" value="Unassembled WGS sequence"/>
</dbReference>
<protein>
    <submittedName>
        <fullName evidence="1">Uncharacterized protein</fullName>
    </submittedName>
</protein>
<feature type="non-terminal residue" evidence="1">
    <location>
        <position position="52"/>
    </location>
</feature>
<dbReference type="AlphaFoldDB" id="A0AA38FI66"/>
<comment type="caution">
    <text evidence="1">The sequence shown here is derived from an EMBL/GenBank/DDBJ whole genome shotgun (WGS) entry which is preliminary data.</text>
</comment>
<keyword evidence="2" id="KW-1185">Reference proteome</keyword>
<reference evidence="1 2" key="1">
    <citation type="journal article" date="2021" name="Nat. Plants">
        <title>The Taxus genome provides insights into paclitaxel biosynthesis.</title>
        <authorList>
            <person name="Xiong X."/>
            <person name="Gou J."/>
            <person name="Liao Q."/>
            <person name="Li Y."/>
            <person name="Zhou Q."/>
            <person name="Bi G."/>
            <person name="Li C."/>
            <person name="Du R."/>
            <person name="Wang X."/>
            <person name="Sun T."/>
            <person name="Guo L."/>
            <person name="Liang H."/>
            <person name="Lu P."/>
            <person name="Wu Y."/>
            <person name="Zhang Z."/>
            <person name="Ro D.K."/>
            <person name="Shang Y."/>
            <person name="Huang S."/>
            <person name="Yan J."/>
        </authorList>
    </citation>
    <scope>NUCLEOTIDE SEQUENCE [LARGE SCALE GENOMIC DNA]</scope>
    <source>
        <strain evidence="1">Ta-2019</strain>
    </source>
</reference>
<name>A0AA38FI66_TAXCH</name>
<sequence>MGGQLKCLEPDNCDSIKNDGEVWNIMLENGIATFLERMAGYSALVSYAVTAS</sequence>